<dbReference type="KEGG" id="mgb:VO56_01310"/>
<dbReference type="InterPro" id="IPR003593">
    <property type="entry name" value="AAA+_ATPase"/>
</dbReference>
<keyword evidence="1" id="KW-0813">Transport</keyword>
<gene>
    <name evidence="6" type="ORF">VO56_01310</name>
</gene>
<evidence type="ECO:0000256" key="2">
    <source>
        <dbReference type="ARBA" id="ARBA00022741"/>
    </source>
</evidence>
<organism evidence="7">
    <name type="scientific">Mycoplasmopsis gallinacea</name>
    <dbReference type="NCBI Taxonomy" id="29556"/>
    <lineage>
        <taxon>Bacteria</taxon>
        <taxon>Bacillati</taxon>
        <taxon>Mycoplasmatota</taxon>
        <taxon>Mycoplasmoidales</taxon>
        <taxon>Metamycoplasmataceae</taxon>
        <taxon>Mycoplasmopsis</taxon>
    </lineage>
</organism>
<evidence type="ECO:0000256" key="1">
    <source>
        <dbReference type="ARBA" id="ARBA00022448"/>
    </source>
</evidence>
<dbReference type="SUPFAM" id="SSF50331">
    <property type="entry name" value="MOP-like"/>
    <property type="match status" value="1"/>
</dbReference>
<dbReference type="InterPro" id="IPR012340">
    <property type="entry name" value="NA-bd_OB-fold"/>
</dbReference>
<dbReference type="Gene3D" id="2.40.50.140">
    <property type="entry name" value="Nucleic acid-binding proteins"/>
    <property type="match status" value="1"/>
</dbReference>
<dbReference type="PANTHER" id="PTHR43875">
    <property type="entry name" value="MALTODEXTRIN IMPORT ATP-BINDING PROTEIN MSMX"/>
    <property type="match status" value="1"/>
</dbReference>
<keyword evidence="3 6" id="KW-0067">ATP-binding</keyword>
<evidence type="ECO:0000313" key="6">
    <source>
        <dbReference type="EMBL" id="AKA49898.1"/>
    </source>
</evidence>
<name>A0A0D5ZJ01_9BACT</name>
<dbReference type="PANTHER" id="PTHR43875:SF1">
    <property type="entry name" value="OSMOPROTECTIVE COMPOUNDS UPTAKE ATP-BINDING PROTEIN GGTA"/>
    <property type="match status" value="1"/>
</dbReference>
<keyword evidence="2" id="KW-0547">Nucleotide-binding</keyword>
<dbReference type="Proteomes" id="UP000032722">
    <property type="component" value="Chromosome"/>
</dbReference>
<evidence type="ECO:0000256" key="3">
    <source>
        <dbReference type="ARBA" id="ARBA00022840"/>
    </source>
</evidence>
<dbReference type="GO" id="GO:0055052">
    <property type="term" value="C:ATP-binding cassette (ABC) transporter complex, substrate-binding subunit-containing"/>
    <property type="evidence" value="ECO:0007669"/>
    <property type="project" value="TreeGrafter"/>
</dbReference>
<dbReference type="InterPro" id="IPR003439">
    <property type="entry name" value="ABC_transporter-like_ATP-bd"/>
</dbReference>
<proteinExistence type="predicted"/>
<dbReference type="HOGENOM" id="CLU_000604_72_1_14"/>
<dbReference type="GO" id="GO:0005524">
    <property type="term" value="F:ATP binding"/>
    <property type="evidence" value="ECO:0007669"/>
    <property type="project" value="UniProtKB-KW"/>
</dbReference>
<feature type="domain" description="ABC transporter" evidence="5">
    <location>
        <begin position="44"/>
        <end position="565"/>
    </location>
</feature>
<dbReference type="PROSITE" id="PS00211">
    <property type="entry name" value="ABC_TRANSPORTER_1"/>
    <property type="match status" value="1"/>
</dbReference>
<sequence>MKYFNYLIKLIKKQIVQVDDESLKKIRHYYEEFKAINEREIPSIELKNLNIDFGETLAVDNVSFKIPEGKLVTLLGPSGSGKTTTLNAIAGLLTPTSGKILFRGKDVTEFSPQRRKLGFVFQNYALYPHLSVYANIAFPLKNDANWQNKVMMKKIKAQNKINAIYLKKLGASQSEINSILEAFEQWEAIKDDLIHKSNKEFARINAAFEKASTEYRVAEIHKTSQLALLSKSVLKNVSLTHKDSLEKIRVAKEKFHLAESQGTLPNVFGESTVLQSIDPDLFRFRTFKTEEETEARVQALQDAVATLTQENFDNLSLKDRIKIIKVEEKLFKLIVKYKYRINVNKVNEKYNALIKEKAEVYKLAKVEFKNAKKTDSAYLEVLNDSKVLPIVAEKHFFTLSKELLKKYNVNKKTLTELELSEEEKAEIKELSKDLVSLRKAIHNEVMEVAKRVEIVPILQKKPTRLSGGQQQRVSIARAIVKKPEILLMDEPLSNLDAKLRISTRQWIRDIQQSLGITTVFVTHDQEEAMSISDIIICMSMAKVQQMGSPMELYNKPRNQFVARFLGMPEMGLFTSKYENGVLKVAGVEIEGIKIPSKDLADLNVGVRSEDFIITESDKAKFKGKVVVVENFGKESKLLVHIEGSGNVNFLIDNSYDFKVNDFIYFNLPKHKLHIFDSVTEERLEYEF</sequence>
<dbReference type="Pfam" id="PF00005">
    <property type="entry name" value="ABC_tran"/>
    <property type="match status" value="2"/>
</dbReference>
<evidence type="ECO:0000259" key="5">
    <source>
        <dbReference type="PROSITE" id="PS50893"/>
    </source>
</evidence>
<dbReference type="InterPro" id="IPR017871">
    <property type="entry name" value="ABC_transporter-like_CS"/>
</dbReference>
<dbReference type="Gene3D" id="3.40.50.300">
    <property type="entry name" value="P-loop containing nucleotide triphosphate hydrolases"/>
    <property type="match status" value="2"/>
</dbReference>
<evidence type="ECO:0000313" key="7">
    <source>
        <dbReference type="Proteomes" id="UP000032722"/>
    </source>
</evidence>
<dbReference type="PROSITE" id="PS50893">
    <property type="entry name" value="ABC_TRANSPORTER_2"/>
    <property type="match status" value="1"/>
</dbReference>
<dbReference type="PATRIC" id="fig|29556.3.peg.268"/>
<accession>A0A0D5ZJ01</accession>
<dbReference type="EMBL" id="CP011021">
    <property type="protein sequence ID" value="AKA49898.1"/>
    <property type="molecule type" value="Genomic_DNA"/>
</dbReference>
<dbReference type="SMART" id="SM00382">
    <property type="entry name" value="AAA"/>
    <property type="match status" value="1"/>
</dbReference>
<dbReference type="InterPro" id="IPR047641">
    <property type="entry name" value="ABC_transpr_MalK/UgpC-like"/>
</dbReference>
<evidence type="ECO:0000256" key="4">
    <source>
        <dbReference type="SAM" id="Coils"/>
    </source>
</evidence>
<protein>
    <submittedName>
        <fullName evidence="6">ABC transporter ATP-binding protein</fullName>
    </submittedName>
</protein>
<dbReference type="SUPFAM" id="SSF52540">
    <property type="entry name" value="P-loop containing nucleoside triphosphate hydrolases"/>
    <property type="match status" value="1"/>
</dbReference>
<feature type="coiled-coil region" evidence="4">
    <location>
        <begin position="410"/>
        <end position="440"/>
    </location>
</feature>
<dbReference type="InterPro" id="IPR008995">
    <property type="entry name" value="Mo/tungstate-bd_C_term_dom"/>
</dbReference>
<dbReference type="GO" id="GO:0016887">
    <property type="term" value="F:ATP hydrolysis activity"/>
    <property type="evidence" value="ECO:0007669"/>
    <property type="project" value="InterPro"/>
</dbReference>
<dbReference type="AlphaFoldDB" id="A0A0D5ZJ01"/>
<reference evidence="6 7" key="1">
    <citation type="journal article" date="2015" name="Genome Announc.">
        <title>Complete Genome Sequence of Mycoplasma meleagridis, a Possible Emerging Pathogen in Chickens.</title>
        <authorList>
            <person name="Abolnik C."/>
        </authorList>
    </citation>
    <scope>NUCLEOTIDE SEQUENCE [LARGE SCALE GENOMIC DNA]</scope>
    <source>
        <strain evidence="6 7">B2096 8B</strain>
    </source>
</reference>
<dbReference type="InterPro" id="IPR027417">
    <property type="entry name" value="P-loop_NTPase"/>
</dbReference>
<keyword evidence="4" id="KW-0175">Coiled coil</keyword>
<dbReference type="Gene3D" id="2.40.50.100">
    <property type="match status" value="1"/>
</dbReference>